<dbReference type="FunFam" id="2.70.50.30:FF:000003">
    <property type="entry name" value="Rho GDP-dissociation inhibitor 1"/>
    <property type="match status" value="1"/>
</dbReference>
<dbReference type="PANTHER" id="PTHR10980:SF3">
    <property type="entry name" value="LD16419P"/>
    <property type="match status" value="1"/>
</dbReference>
<keyword evidence="3" id="KW-0963">Cytoplasm</keyword>
<evidence type="ECO:0000313" key="6">
    <source>
        <dbReference type="Proteomes" id="UP001174909"/>
    </source>
</evidence>
<comment type="subcellular location">
    <subcellularLocation>
        <location evidence="1">Cytoplasm</location>
    </subcellularLocation>
</comment>
<dbReference type="PANTHER" id="PTHR10980">
    <property type="entry name" value="RHO GDP-DISSOCIATION INHIBITOR"/>
    <property type="match status" value="1"/>
</dbReference>
<dbReference type="GO" id="GO:0005094">
    <property type="term" value="F:Rho GDP-dissociation inhibitor activity"/>
    <property type="evidence" value="ECO:0007669"/>
    <property type="project" value="InterPro"/>
</dbReference>
<feature type="region of interest" description="Disordered" evidence="4">
    <location>
        <begin position="1"/>
        <end position="28"/>
    </location>
</feature>
<sequence>MSEEEAQAAAQATAADDEEDELTPGYTAPKKVDLKTLQELDADDESLVKYKAQLLGQTTDVKDEGGANVLVQQLILEPIDHAAFTLDLNAFVFLLLRVDLDNHTYKEVHCLACSFYIGDLAKLKDSPITIKEGCEYRVKIVFRVQRDIVSGLRYAQNTYRKGIKVDKSNLMVGSYGPKTEAHVYQTPLETAPSGMISRGTYNIKSKFTDDDKNSIKEWDWVLNIKKDWA</sequence>
<dbReference type="GO" id="GO:0005829">
    <property type="term" value="C:cytosol"/>
    <property type="evidence" value="ECO:0007669"/>
    <property type="project" value="TreeGrafter"/>
</dbReference>
<proteinExistence type="inferred from homology"/>
<dbReference type="AlphaFoldDB" id="A0AA35XG64"/>
<reference evidence="5" key="1">
    <citation type="submission" date="2023-03" db="EMBL/GenBank/DDBJ databases">
        <authorList>
            <person name="Steffen K."/>
            <person name="Cardenas P."/>
        </authorList>
    </citation>
    <scope>NUCLEOTIDE SEQUENCE</scope>
</reference>
<name>A0AA35XG64_GEOBA</name>
<comment type="caution">
    <text evidence="5">The sequence shown here is derived from an EMBL/GenBank/DDBJ whole genome shotgun (WGS) entry which is preliminary data.</text>
</comment>
<organism evidence="5 6">
    <name type="scientific">Geodia barretti</name>
    <name type="common">Barrett's horny sponge</name>
    <dbReference type="NCBI Taxonomy" id="519541"/>
    <lineage>
        <taxon>Eukaryota</taxon>
        <taxon>Metazoa</taxon>
        <taxon>Porifera</taxon>
        <taxon>Demospongiae</taxon>
        <taxon>Heteroscleromorpha</taxon>
        <taxon>Tetractinellida</taxon>
        <taxon>Astrophorina</taxon>
        <taxon>Geodiidae</taxon>
        <taxon>Geodia</taxon>
    </lineage>
</organism>
<protein>
    <submittedName>
        <fullName evidence="5">Rho GDP-dissociation inhibitor 1</fullName>
    </submittedName>
</protein>
<keyword evidence="6" id="KW-1185">Reference proteome</keyword>
<comment type="similarity">
    <text evidence="2">Belongs to the Rho GDI family.</text>
</comment>
<dbReference type="Gene3D" id="2.70.50.30">
    <property type="entry name" value="Coagulation Factor XIII, subunit A, domain 1"/>
    <property type="match status" value="1"/>
</dbReference>
<dbReference type="GO" id="GO:0007266">
    <property type="term" value="P:Rho protein signal transduction"/>
    <property type="evidence" value="ECO:0007669"/>
    <property type="project" value="InterPro"/>
</dbReference>
<dbReference type="EMBL" id="CASHTH010003806">
    <property type="protein sequence ID" value="CAI8049647.1"/>
    <property type="molecule type" value="Genomic_DNA"/>
</dbReference>
<evidence type="ECO:0000313" key="5">
    <source>
        <dbReference type="EMBL" id="CAI8049647.1"/>
    </source>
</evidence>
<dbReference type="SUPFAM" id="SSF81296">
    <property type="entry name" value="E set domains"/>
    <property type="match status" value="1"/>
</dbReference>
<dbReference type="Pfam" id="PF02115">
    <property type="entry name" value="Rho_GDI"/>
    <property type="match status" value="2"/>
</dbReference>
<evidence type="ECO:0000256" key="3">
    <source>
        <dbReference type="ARBA" id="ARBA00022490"/>
    </source>
</evidence>
<dbReference type="GO" id="GO:0016020">
    <property type="term" value="C:membrane"/>
    <property type="evidence" value="ECO:0007669"/>
    <property type="project" value="TreeGrafter"/>
</dbReference>
<accession>A0AA35XG64</accession>
<evidence type="ECO:0000256" key="1">
    <source>
        <dbReference type="ARBA" id="ARBA00004496"/>
    </source>
</evidence>
<evidence type="ECO:0000256" key="2">
    <source>
        <dbReference type="ARBA" id="ARBA00009758"/>
    </source>
</evidence>
<dbReference type="InterPro" id="IPR024792">
    <property type="entry name" value="RhoGDI_dom_sf"/>
</dbReference>
<dbReference type="Proteomes" id="UP001174909">
    <property type="component" value="Unassembled WGS sequence"/>
</dbReference>
<evidence type="ECO:0000256" key="4">
    <source>
        <dbReference type="SAM" id="MobiDB-lite"/>
    </source>
</evidence>
<gene>
    <name evidence="5" type="ORF">GBAR_LOCUS27334</name>
</gene>
<dbReference type="InterPro" id="IPR000406">
    <property type="entry name" value="Rho_GDI"/>
</dbReference>
<dbReference type="InterPro" id="IPR014756">
    <property type="entry name" value="Ig_E-set"/>
</dbReference>